<dbReference type="AlphaFoldDB" id="A0A1M5G420"/>
<protein>
    <recommendedName>
        <fullName evidence="3">Lipoprotein</fullName>
    </recommendedName>
</protein>
<accession>A0A1M5G420</accession>
<proteinExistence type="predicted"/>
<evidence type="ECO:0000313" key="2">
    <source>
        <dbReference type="Proteomes" id="UP000184170"/>
    </source>
</evidence>
<sequence length="190" mass="19714">MKLTPFKKSAILLSGALALAGCEKLDGTVNGGGTMNSLGGKGKAVFTVNAQRCDEEPIKGQVNFRDETAIDWEDQGGVSFRANVTGAGLCGEGFATAAEEALMCDQRCGPGMFQVEFDYDSTNPLLPGAGKGVACMTDMSEGVNSPFGMHGLVNLISIADGPFQTYTNGGVVSGNIQTKECPSTKNDDNA</sequence>
<evidence type="ECO:0000313" key="1">
    <source>
        <dbReference type="EMBL" id="SHF98466.1"/>
    </source>
</evidence>
<gene>
    <name evidence="1" type="ORF">SAMN04487965_3071</name>
</gene>
<dbReference type="Proteomes" id="UP000184170">
    <property type="component" value="Unassembled WGS sequence"/>
</dbReference>
<dbReference type="RefSeq" id="WP_073276754.1">
    <property type="nucleotide sequence ID" value="NZ_FQVA01000005.1"/>
</dbReference>
<reference evidence="2" key="1">
    <citation type="submission" date="2016-11" db="EMBL/GenBank/DDBJ databases">
        <authorList>
            <person name="Varghese N."/>
            <person name="Submissions S."/>
        </authorList>
    </citation>
    <scope>NUCLEOTIDE SEQUENCE [LARGE SCALE GENOMIC DNA]</scope>
    <source>
        <strain evidence="2">CGMCC 1.7063</strain>
    </source>
</reference>
<name>A0A1M5G420_9GAMM</name>
<keyword evidence="2" id="KW-1185">Reference proteome</keyword>
<dbReference type="OrthoDB" id="5731675at2"/>
<organism evidence="1 2">
    <name type="scientific">Microbulbifer donghaiensis</name>
    <dbReference type="NCBI Taxonomy" id="494016"/>
    <lineage>
        <taxon>Bacteria</taxon>
        <taxon>Pseudomonadati</taxon>
        <taxon>Pseudomonadota</taxon>
        <taxon>Gammaproteobacteria</taxon>
        <taxon>Cellvibrionales</taxon>
        <taxon>Microbulbiferaceae</taxon>
        <taxon>Microbulbifer</taxon>
    </lineage>
</organism>
<dbReference type="PROSITE" id="PS51257">
    <property type="entry name" value="PROKAR_LIPOPROTEIN"/>
    <property type="match status" value="1"/>
</dbReference>
<dbReference type="EMBL" id="FQVA01000005">
    <property type="protein sequence ID" value="SHF98466.1"/>
    <property type="molecule type" value="Genomic_DNA"/>
</dbReference>
<evidence type="ECO:0008006" key="3">
    <source>
        <dbReference type="Google" id="ProtNLM"/>
    </source>
</evidence>